<keyword evidence="2" id="KW-1185">Reference proteome</keyword>
<evidence type="ECO:0000313" key="1">
    <source>
        <dbReference type="EMBL" id="MEJ6011443.1"/>
    </source>
</evidence>
<accession>A0ABU8SBV6</accession>
<comment type="caution">
    <text evidence="1">The sequence shown here is derived from an EMBL/GenBank/DDBJ whole genome shotgun (WGS) entry which is preliminary data.</text>
</comment>
<evidence type="ECO:0008006" key="3">
    <source>
        <dbReference type="Google" id="ProtNLM"/>
    </source>
</evidence>
<dbReference type="SUPFAM" id="SSF69279">
    <property type="entry name" value="Phage tail proteins"/>
    <property type="match status" value="1"/>
</dbReference>
<reference evidence="1 2" key="1">
    <citation type="submission" date="2024-03" db="EMBL/GenBank/DDBJ databases">
        <authorList>
            <person name="Jo J.-H."/>
        </authorList>
    </citation>
    <scope>NUCLEOTIDE SEQUENCE [LARGE SCALE GENOMIC DNA]</scope>
    <source>
        <strain evidence="1 2">AS3R-12</strain>
    </source>
</reference>
<gene>
    <name evidence="1" type="ORF">WG900_16125</name>
</gene>
<name>A0ABU8SBV6_9SPHN</name>
<organism evidence="1 2">
    <name type="scientific">Novosphingobium aquae</name>
    <dbReference type="NCBI Taxonomy" id="3133435"/>
    <lineage>
        <taxon>Bacteria</taxon>
        <taxon>Pseudomonadati</taxon>
        <taxon>Pseudomonadota</taxon>
        <taxon>Alphaproteobacteria</taxon>
        <taxon>Sphingomonadales</taxon>
        <taxon>Sphingomonadaceae</taxon>
        <taxon>Novosphingobium</taxon>
    </lineage>
</organism>
<dbReference type="RefSeq" id="WP_339968704.1">
    <property type="nucleotide sequence ID" value="NZ_JBBHJY010000009.1"/>
</dbReference>
<dbReference type="EMBL" id="JBBHJY010000009">
    <property type="protein sequence ID" value="MEJ6011443.1"/>
    <property type="molecule type" value="Genomic_DNA"/>
</dbReference>
<protein>
    <recommendedName>
        <fullName evidence="3">Baseplate protein J-like domain-containing protein</fullName>
    </recommendedName>
</protein>
<sequence length="480" mass="52635">MITITHNGTDITDKVSLDGFEINDERNSTRDTLNFTVEKQPSGFTPVLNAEIIVTKDSVRIFGGSIISMQTAIEAAPTVIYSVDCVDYTHQMDRKLVIERFLDQTVEDIITTLVASYAPTYTVANVAAARVISRISFNRLTLSECFDKLAKLSNYSWYVDYNKDIHFFERNEEPAPFNLSDTSNNFVFSSLRIKSDLSQLRNIIQVQGGDQPTTSRTTLAAGDGAKTEFPTNFKFSSTPTVTVNGVSKTVGTEYIDTTGFDCYWSFQEKYVRFDPTAIPPVPTGPATTNIAMTGTPLVPLVAVVPDNESVVTYGEFEHSVIEKSLQSQDETITRGLAELEAYAAAITDASFDTYTPGLKSGQLITIDSTLHGVTADYVIQSVRFRPFPNGSAIDGVWSVTLASTASMTLVEALRSLLKKEELEADEMEVLLAFYRYADSGNGDDTVDDASYTTRPYYLANGAGVVSAGTPFICNFAKLEA</sequence>
<dbReference type="Proteomes" id="UP001379235">
    <property type="component" value="Unassembled WGS sequence"/>
</dbReference>
<proteinExistence type="predicted"/>
<evidence type="ECO:0000313" key="2">
    <source>
        <dbReference type="Proteomes" id="UP001379235"/>
    </source>
</evidence>